<reference evidence="1 2" key="1">
    <citation type="submission" date="2019-08" db="EMBL/GenBank/DDBJ databases">
        <title>Hyperibacter terrae gen. nov., sp. nov. and Hyperibacter viscosus sp. nov., two new members in the family Rhodospirillaceae isolated from the rhizosphere of Hypericum perforatum.</title>
        <authorList>
            <person name="Noviana Z."/>
        </authorList>
    </citation>
    <scope>NUCLEOTIDE SEQUENCE [LARGE SCALE GENOMIC DNA]</scope>
    <source>
        <strain evidence="1 2">R5913</strain>
    </source>
</reference>
<proteinExistence type="predicted"/>
<dbReference type="AlphaFoldDB" id="A0A5J6MN31"/>
<dbReference type="KEGG" id="htq:FRZ44_14380"/>
<dbReference type="Proteomes" id="UP000326202">
    <property type="component" value="Chromosome"/>
</dbReference>
<accession>A0A5J6MN31</accession>
<gene>
    <name evidence="1" type="ORF">FRZ44_14380</name>
</gene>
<dbReference type="EMBL" id="CP042906">
    <property type="protein sequence ID" value="QEX16146.1"/>
    <property type="molecule type" value="Genomic_DNA"/>
</dbReference>
<sequence length="223" mass="25033">MGDMSISYLQAETLFREAISALSSPGVYFSSDEYETLKRQAAEALTGLDTPLEGFFDIVTGSADGGRLGHPGLGAALSFPRRFLRASSLKMLPGATQTASNKLIRQHFYLGLISHFLLRTFPTRSETGRVDVAALLAEWFPSSLVANELMRQYSKDANDLPLRIFEWHFERDTKLVVRGVFGFGFWRTAKAKSFFRNMYFAGARLGMMFDLATRADVQLRDVY</sequence>
<evidence type="ECO:0000313" key="2">
    <source>
        <dbReference type="Proteomes" id="UP000326202"/>
    </source>
</evidence>
<keyword evidence="2" id="KW-1185">Reference proteome</keyword>
<organism evidence="1 2">
    <name type="scientific">Hypericibacter terrae</name>
    <dbReference type="NCBI Taxonomy" id="2602015"/>
    <lineage>
        <taxon>Bacteria</taxon>
        <taxon>Pseudomonadati</taxon>
        <taxon>Pseudomonadota</taxon>
        <taxon>Alphaproteobacteria</taxon>
        <taxon>Rhodospirillales</taxon>
        <taxon>Dongiaceae</taxon>
        <taxon>Hypericibacter</taxon>
    </lineage>
</organism>
<evidence type="ECO:0000313" key="1">
    <source>
        <dbReference type="EMBL" id="QEX16146.1"/>
    </source>
</evidence>
<dbReference type="RefSeq" id="WP_151176540.1">
    <property type="nucleotide sequence ID" value="NZ_CP042906.1"/>
</dbReference>
<name>A0A5J6MN31_9PROT</name>
<protein>
    <submittedName>
        <fullName evidence="1">Uncharacterized protein</fullName>
    </submittedName>
</protein>